<gene>
    <name evidence="2" type="ORF">MO867_08275</name>
</gene>
<dbReference type="EMBL" id="JALBWM010000025">
    <property type="protein sequence ID" value="MCO1334334.1"/>
    <property type="molecule type" value="Genomic_DNA"/>
</dbReference>
<organism evidence="2 3">
    <name type="scientific">Microbulbifer okhotskensis</name>
    <dbReference type="NCBI Taxonomy" id="2926617"/>
    <lineage>
        <taxon>Bacteria</taxon>
        <taxon>Pseudomonadati</taxon>
        <taxon>Pseudomonadota</taxon>
        <taxon>Gammaproteobacteria</taxon>
        <taxon>Cellvibrionales</taxon>
        <taxon>Microbulbiferaceae</taxon>
        <taxon>Microbulbifer</taxon>
    </lineage>
</organism>
<dbReference type="Gene3D" id="3.40.50.150">
    <property type="entry name" value="Vaccinia Virus protein VP39"/>
    <property type="match status" value="1"/>
</dbReference>
<reference evidence="2" key="1">
    <citation type="journal article" date="2022" name="Arch. Microbiol.">
        <title>Microbulbifer okhotskensis sp. nov., isolated from a deep bottom sediment of the Okhotsk Sea.</title>
        <authorList>
            <person name="Romanenko L."/>
            <person name="Kurilenko V."/>
            <person name="Otstavnykh N."/>
            <person name="Velansky P."/>
            <person name="Isaeva M."/>
            <person name="Mikhailov V."/>
        </authorList>
    </citation>
    <scope>NUCLEOTIDE SEQUENCE</scope>
    <source>
        <strain evidence="2">OS29</strain>
    </source>
</reference>
<dbReference type="GO" id="GO:0032259">
    <property type="term" value="P:methylation"/>
    <property type="evidence" value="ECO:0007669"/>
    <property type="project" value="UniProtKB-KW"/>
</dbReference>
<dbReference type="InterPro" id="IPR041698">
    <property type="entry name" value="Methyltransf_25"/>
</dbReference>
<proteinExistence type="predicted"/>
<dbReference type="RefSeq" id="WP_252465873.1">
    <property type="nucleotide sequence ID" value="NZ_JALBWM010000025.1"/>
</dbReference>
<dbReference type="InterPro" id="IPR029063">
    <property type="entry name" value="SAM-dependent_MTases_sf"/>
</dbReference>
<keyword evidence="3" id="KW-1185">Reference proteome</keyword>
<evidence type="ECO:0000313" key="2">
    <source>
        <dbReference type="EMBL" id="MCO1334334.1"/>
    </source>
</evidence>
<dbReference type="CDD" id="cd02440">
    <property type="entry name" value="AdoMet_MTases"/>
    <property type="match status" value="1"/>
</dbReference>
<dbReference type="Pfam" id="PF13649">
    <property type="entry name" value="Methyltransf_25"/>
    <property type="match status" value="1"/>
</dbReference>
<keyword evidence="2" id="KW-0489">Methyltransferase</keyword>
<comment type="caution">
    <text evidence="2">The sequence shown here is derived from an EMBL/GenBank/DDBJ whole genome shotgun (WGS) entry which is preliminary data.</text>
</comment>
<evidence type="ECO:0000259" key="1">
    <source>
        <dbReference type="Pfam" id="PF13649"/>
    </source>
</evidence>
<evidence type="ECO:0000313" key="3">
    <source>
        <dbReference type="Proteomes" id="UP001139028"/>
    </source>
</evidence>
<name>A0A9X2J5F4_9GAMM</name>
<feature type="domain" description="Methyltransferase" evidence="1">
    <location>
        <begin position="119"/>
        <end position="217"/>
    </location>
</feature>
<keyword evidence="2" id="KW-0808">Transferase</keyword>
<sequence length="359" mass="40437">MRNKRKFIPLNLEDDLLGHPTTFLTLSEEAQAFVSKIIDDSFSIRFSIDFEPNSNHRASLHGPPDLIDLFTSLNLQVRCDIIADGYNVATPERAAIYCGQPQEFEKFALALGLGNDCKVLDLMCGSGTVSCYLFQFAQERGITIQCSLCDSHCEQLGLIDQNTRLKATDITIADGRGLPYPNELFDAVAIKMGLHEVPQADQPLVLQEALRILKPGGPLVIWDLVPGSGEVQDLLCAQKKKISALTHRESLIFDRFFLREDQLLRLLEDVGFKDTERVSRTYSRDSTMDKLKTEFGGDKCKLEILNSYLRERVTHAIIDEVCWEDSGQNISIMIPNCIYRTYKPVNLEDNIPLTDTSSR</sequence>
<dbReference type="SUPFAM" id="SSF53335">
    <property type="entry name" value="S-adenosyl-L-methionine-dependent methyltransferases"/>
    <property type="match status" value="1"/>
</dbReference>
<dbReference type="PANTHER" id="PTHR43591">
    <property type="entry name" value="METHYLTRANSFERASE"/>
    <property type="match status" value="1"/>
</dbReference>
<dbReference type="GO" id="GO:0008168">
    <property type="term" value="F:methyltransferase activity"/>
    <property type="evidence" value="ECO:0007669"/>
    <property type="project" value="UniProtKB-KW"/>
</dbReference>
<accession>A0A9X2J5F4</accession>
<protein>
    <submittedName>
        <fullName evidence="2">Methyltransferase domain-containing protein</fullName>
    </submittedName>
</protein>
<dbReference type="AlphaFoldDB" id="A0A9X2J5F4"/>
<dbReference type="PANTHER" id="PTHR43591:SF24">
    <property type="entry name" value="2-METHOXY-6-POLYPRENYL-1,4-BENZOQUINOL METHYLASE, MITOCHONDRIAL"/>
    <property type="match status" value="1"/>
</dbReference>
<dbReference type="Proteomes" id="UP001139028">
    <property type="component" value="Unassembled WGS sequence"/>
</dbReference>